<evidence type="ECO:0000256" key="1">
    <source>
        <dbReference type="ARBA" id="ARBA00022723"/>
    </source>
</evidence>
<dbReference type="EMBL" id="JADBGI010000020">
    <property type="protein sequence ID" value="MBE3001105.1"/>
    <property type="molecule type" value="Genomic_DNA"/>
</dbReference>
<sequence>MSTPTLLAVAHGSRDPRSARAVAALFDRVRALRPGLDVRVSYLDHVAPSTEDALAALDAEGAGEAVVLPTLLTAAFHSKVDLPEVLAGARERGLGVRVHYADTLGPHPLLLEAVERRLSEAGASPSPDTALVLASAGSSDPEANATIAAMARELAGRGPWREVVPAFASAASPTPGEAVAELRARGAERVAVSGYLLAPGFFSDRVRKQATEAGASVVADALGDVPELARVVLDRYDAAVAARHATV</sequence>
<keyword evidence="2" id="KW-0456">Lyase</keyword>
<dbReference type="PANTHER" id="PTHR33542">
    <property type="entry name" value="SIROHYDROCHLORIN FERROCHELATASE, CHLOROPLASTIC"/>
    <property type="match status" value="1"/>
</dbReference>
<dbReference type="Proteomes" id="UP000806528">
    <property type="component" value="Unassembled WGS sequence"/>
</dbReference>
<dbReference type="Gene3D" id="3.40.50.1400">
    <property type="match status" value="2"/>
</dbReference>
<evidence type="ECO:0000313" key="4">
    <source>
        <dbReference type="Proteomes" id="UP000806528"/>
    </source>
</evidence>
<comment type="caution">
    <text evidence="3">The sequence shown here is derived from an EMBL/GenBank/DDBJ whole genome shotgun (WGS) entry which is preliminary data.</text>
</comment>
<dbReference type="CDD" id="cd03416">
    <property type="entry name" value="CbiX_SirB_N"/>
    <property type="match status" value="1"/>
</dbReference>
<dbReference type="CDD" id="cd03414">
    <property type="entry name" value="CbiX_SirB_C"/>
    <property type="match status" value="1"/>
</dbReference>
<dbReference type="PANTHER" id="PTHR33542:SF5">
    <property type="entry name" value="FERROCHELATASE CHE1"/>
    <property type="match status" value="1"/>
</dbReference>
<organism evidence="3 4">
    <name type="scientific">Nocardiopsis coralli</name>
    <dbReference type="NCBI Taxonomy" id="2772213"/>
    <lineage>
        <taxon>Bacteria</taxon>
        <taxon>Bacillati</taxon>
        <taxon>Actinomycetota</taxon>
        <taxon>Actinomycetes</taxon>
        <taxon>Streptosporangiales</taxon>
        <taxon>Nocardiopsidaceae</taxon>
        <taxon>Nocardiopsis</taxon>
    </lineage>
</organism>
<reference evidence="3 4" key="1">
    <citation type="submission" date="2020-09" db="EMBL/GenBank/DDBJ databases">
        <title>Diversity and distribution of actinomycetes associated with coral in the coast of Hainan.</title>
        <authorList>
            <person name="Li F."/>
        </authorList>
    </citation>
    <scope>NUCLEOTIDE SEQUENCE [LARGE SCALE GENOMIC DNA]</scope>
    <source>
        <strain evidence="3 4">HNM0947</strain>
    </source>
</reference>
<dbReference type="InterPro" id="IPR050963">
    <property type="entry name" value="Sirohydro_Cobaltochel/CbiX"/>
</dbReference>
<keyword evidence="1" id="KW-0479">Metal-binding</keyword>
<protein>
    <submittedName>
        <fullName evidence="3">Sirohydrochlorin chelatase</fullName>
    </submittedName>
</protein>
<evidence type="ECO:0000256" key="2">
    <source>
        <dbReference type="ARBA" id="ARBA00023239"/>
    </source>
</evidence>
<evidence type="ECO:0000313" key="3">
    <source>
        <dbReference type="EMBL" id="MBE3001105.1"/>
    </source>
</evidence>
<dbReference type="RefSeq" id="WP_193123713.1">
    <property type="nucleotide sequence ID" value="NZ_JADBGI010000020.1"/>
</dbReference>
<dbReference type="SUPFAM" id="SSF53800">
    <property type="entry name" value="Chelatase"/>
    <property type="match status" value="1"/>
</dbReference>
<dbReference type="InterPro" id="IPR002762">
    <property type="entry name" value="CbiX-like"/>
</dbReference>
<proteinExistence type="predicted"/>
<keyword evidence="4" id="KW-1185">Reference proteome</keyword>
<accession>A0ABR9PB84</accession>
<name>A0ABR9PB84_9ACTN</name>
<dbReference type="Pfam" id="PF01903">
    <property type="entry name" value="CbiX"/>
    <property type="match status" value="2"/>
</dbReference>
<gene>
    <name evidence="3" type="ORF">IDM40_20760</name>
</gene>